<evidence type="ECO:0000256" key="1">
    <source>
        <dbReference type="SAM" id="SignalP"/>
    </source>
</evidence>
<evidence type="ECO:0000313" key="3">
    <source>
        <dbReference type="Proteomes" id="UP000185003"/>
    </source>
</evidence>
<organism evidence="2 3">
    <name type="scientific">Chitinophaga niabensis</name>
    <dbReference type="NCBI Taxonomy" id="536979"/>
    <lineage>
        <taxon>Bacteria</taxon>
        <taxon>Pseudomonadati</taxon>
        <taxon>Bacteroidota</taxon>
        <taxon>Chitinophagia</taxon>
        <taxon>Chitinophagales</taxon>
        <taxon>Chitinophagaceae</taxon>
        <taxon>Chitinophaga</taxon>
    </lineage>
</organism>
<dbReference type="STRING" id="536979.SAMN04488055_3753"/>
<feature type="chain" id="PRO_5012026085" description="Porin" evidence="1">
    <location>
        <begin position="22"/>
        <end position="436"/>
    </location>
</feature>
<dbReference type="Gene3D" id="2.40.160.10">
    <property type="entry name" value="Porin"/>
    <property type="match status" value="1"/>
</dbReference>
<keyword evidence="1" id="KW-0732">Signal</keyword>
<evidence type="ECO:0000313" key="2">
    <source>
        <dbReference type="EMBL" id="SIO40712.1"/>
    </source>
</evidence>
<dbReference type="Proteomes" id="UP000185003">
    <property type="component" value="Unassembled WGS sequence"/>
</dbReference>
<protein>
    <recommendedName>
        <fullName evidence="4">Porin</fullName>
    </recommendedName>
</protein>
<keyword evidence="3" id="KW-1185">Reference proteome</keyword>
<feature type="signal peptide" evidence="1">
    <location>
        <begin position="1"/>
        <end position="21"/>
    </location>
</feature>
<reference evidence="2 3" key="1">
    <citation type="submission" date="2016-11" db="EMBL/GenBank/DDBJ databases">
        <authorList>
            <person name="Jaros S."/>
            <person name="Januszkiewicz K."/>
            <person name="Wedrychowicz H."/>
        </authorList>
    </citation>
    <scope>NUCLEOTIDE SEQUENCE [LARGE SCALE GENOMIC DNA]</scope>
    <source>
        <strain evidence="2 3">DSM 24787</strain>
    </source>
</reference>
<proteinExistence type="predicted"/>
<evidence type="ECO:0008006" key="4">
    <source>
        <dbReference type="Google" id="ProtNLM"/>
    </source>
</evidence>
<gene>
    <name evidence="2" type="ORF">SAMN04488055_3753</name>
</gene>
<accession>A0A1N6J8W1</accession>
<dbReference type="EMBL" id="FSRA01000002">
    <property type="protein sequence ID" value="SIO40712.1"/>
    <property type="molecule type" value="Genomic_DNA"/>
</dbReference>
<dbReference type="InterPro" id="IPR023614">
    <property type="entry name" value="Porin_dom_sf"/>
</dbReference>
<sequence length="436" mass="49547">MLKVRFLGVIFLIMCASAARGQFLMDMIDTTTNLGKGMISIYKKFDHLRISGYMQPQFQFASGKGIESYAGGDFPAKVNNRFMLRRGRVRFDYAHFNKRNLPTVQFVFQFDGTERGVNIRDFWGRVFDGKWDVAALTMGMFARPFGYEVNLSSGDREAPERGRMSQILMKSERDMGAMLTFEPRQKSHPLHLLKVDIGMFNGQGLAGPADFDSHKDLIARVALKPMDINHSGWLLSAGASVLYGGMEQFTKVRYTMVDVKDDFTVDSAETNVGRIAPRHYYGADAQLLIPNTHGSTQFRAEYIRGTQTATYGTTETPGVIPMERNVLAPIYIRDFDGAYFCFLQHLGSAKHQLVLKYDWYDPNTHIQGKLIGHPGTHISASDIRYDTFGAGYVLYFNENMKATFWFDRVWNESTSLEGFTSDVDDNVFTARLQYRF</sequence>
<name>A0A1N6J8W1_9BACT</name>
<dbReference type="AlphaFoldDB" id="A0A1N6J8W1"/>